<dbReference type="InterPro" id="IPR011010">
    <property type="entry name" value="DNA_brk_join_enz"/>
</dbReference>
<reference evidence="5 6" key="1">
    <citation type="submission" date="2019-09" db="EMBL/GenBank/DDBJ databases">
        <title>Complete genome sequence of Arachidicoccus sp. B3-10 isolated from apple orchard soil.</title>
        <authorList>
            <person name="Kim H.S."/>
            <person name="Han K.-I."/>
            <person name="Suh M.K."/>
            <person name="Lee K.C."/>
            <person name="Eom M.K."/>
            <person name="Kim J.-S."/>
            <person name="Kang S.W."/>
            <person name="Sin Y."/>
            <person name="Lee J.-S."/>
        </authorList>
    </citation>
    <scope>NUCLEOTIDE SEQUENCE [LARGE SCALE GENOMIC DNA]</scope>
    <source>
        <strain evidence="5 6">B3-10</strain>
    </source>
</reference>
<evidence type="ECO:0000256" key="2">
    <source>
        <dbReference type="ARBA" id="ARBA00023125"/>
    </source>
</evidence>
<keyword evidence="6" id="KW-1185">Reference proteome</keyword>
<dbReference type="Proteomes" id="UP000292424">
    <property type="component" value="Chromosome"/>
</dbReference>
<dbReference type="OrthoDB" id="1094492at2"/>
<dbReference type="GO" id="GO:0015074">
    <property type="term" value="P:DNA integration"/>
    <property type="evidence" value="ECO:0007669"/>
    <property type="project" value="InterPro"/>
</dbReference>
<dbReference type="AlphaFoldDB" id="A0A5P2FWU2"/>
<dbReference type="PANTHER" id="PTHR30349:SF64">
    <property type="entry name" value="PROPHAGE INTEGRASE INTD-RELATED"/>
    <property type="match status" value="1"/>
</dbReference>
<dbReference type="Gene3D" id="1.10.150.130">
    <property type="match status" value="1"/>
</dbReference>
<dbReference type="InterPro" id="IPR002104">
    <property type="entry name" value="Integrase_catalytic"/>
</dbReference>
<dbReference type="Pfam" id="PF00589">
    <property type="entry name" value="Phage_integrase"/>
    <property type="match status" value="1"/>
</dbReference>
<sequence length="409" mass="47303">MKQAFPVITIIPDKRRSKENTLFPLKLRITFKGERKYYSTGFNASLADWETMETKNVRGSLKNIYHSINDIKIRAQLCCNSLSSFSFQAFETAFFPKSIPTTTVQIAFDQYISKLKQNEQIGSSHSYRNACISLHKFKPNLKFKHITVEFLKNYEHWFLQRGNSITTVGIYLRSLRAIINVAIENGVMEHADYPFGSRKYSIPMGRNIKKALSLEEIGKIYNCELDPYSVDEMSRDYWIFIYLCNGLNVKDMCLLKYKDIQGDFIVFQRAKTIATRRIQSEPIKIAIKDDIRKIISKWGQKPIHSESYIFPCLKIGMSLEEQRLKIQLLIHLVNEHMKKISHNLGINKPVTTYYARHSFATILKNSGVSTEFISEALGHSSLKTTKNYLAGFENDAIQKNTDLLLQFKL</sequence>
<dbReference type="KEGG" id="arac:E0W69_001445"/>
<dbReference type="PANTHER" id="PTHR30349">
    <property type="entry name" value="PHAGE INTEGRASE-RELATED"/>
    <property type="match status" value="1"/>
</dbReference>
<dbReference type="Gene3D" id="1.10.443.10">
    <property type="entry name" value="Intergrase catalytic core"/>
    <property type="match status" value="1"/>
</dbReference>
<dbReference type="InterPro" id="IPR050090">
    <property type="entry name" value="Tyrosine_recombinase_XerCD"/>
</dbReference>
<evidence type="ECO:0000259" key="4">
    <source>
        <dbReference type="PROSITE" id="PS51898"/>
    </source>
</evidence>
<evidence type="ECO:0000256" key="1">
    <source>
        <dbReference type="ARBA" id="ARBA00008857"/>
    </source>
</evidence>
<evidence type="ECO:0000313" key="6">
    <source>
        <dbReference type="Proteomes" id="UP000292424"/>
    </source>
</evidence>
<dbReference type="EMBL" id="CP044016">
    <property type="protein sequence ID" value="QES87377.1"/>
    <property type="molecule type" value="Genomic_DNA"/>
</dbReference>
<dbReference type="InterPro" id="IPR025269">
    <property type="entry name" value="SAM-like_dom"/>
</dbReference>
<accession>A0A5P2FWU2</accession>
<organism evidence="5 6">
    <name type="scientific">Rhizosphaericola mali</name>
    <dbReference type="NCBI Taxonomy" id="2545455"/>
    <lineage>
        <taxon>Bacteria</taxon>
        <taxon>Pseudomonadati</taxon>
        <taxon>Bacteroidota</taxon>
        <taxon>Chitinophagia</taxon>
        <taxon>Chitinophagales</taxon>
        <taxon>Chitinophagaceae</taxon>
        <taxon>Rhizosphaericola</taxon>
    </lineage>
</organism>
<protein>
    <submittedName>
        <fullName evidence="5">Site-specific integrase</fullName>
    </submittedName>
</protein>
<dbReference type="Pfam" id="PF13102">
    <property type="entry name" value="Phage_int_SAM_5"/>
    <property type="match status" value="1"/>
</dbReference>
<gene>
    <name evidence="5" type="ORF">E0W69_001445</name>
</gene>
<comment type="similarity">
    <text evidence="1">Belongs to the 'phage' integrase family.</text>
</comment>
<dbReference type="SUPFAM" id="SSF56349">
    <property type="entry name" value="DNA breaking-rejoining enzymes"/>
    <property type="match status" value="1"/>
</dbReference>
<keyword evidence="3" id="KW-0233">DNA recombination</keyword>
<feature type="domain" description="Tyr recombinase" evidence="4">
    <location>
        <begin position="207"/>
        <end position="402"/>
    </location>
</feature>
<dbReference type="InterPro" id="IPR010998">
    <property type="entry name" value="Integrase_recombinase_N"/>
</dbReference>
<dbReference type="GO" id="GO:0003677">
    <property type="term" value="F:DNA binding"/>
    <property type="evidence" value="ECO:0007669"/>
    <property type="project" value="UniProtKB-KW"/>
</dbReference>
<evidence type="ECO:0000256" key="3">
    <source>
        <dbReference type="ARBA" id="ARBA00023172"/>
    </source>
</evidence>
<keyword evidence="2" id="KW-0238">DNA-binding</keyword>
<name>A0A5P2FWU2_9BACT</name>
<dbReference type="GO" id="GO:0006310">
    <property type="term" value="P:DNA recombination"/>
    <property type="evidence" value="ECO:0007669"/>
    <property type="project" value="UniProtKB-KW"/>
</dbReference>
<dbReference type="RefSeq" id="WP_131328254.1">
    <property type="nucleotide sequence ID" value="NZ_CP044016.1"/>
</dbReference>
<dbReference type="InterPro" id="IPR013762">
    <property type="entry name" value="Integrase-like_cat_sf"/>
</dbReference>
<dbReference type="PROSITE" id="PS51898">
    <property type="entry name" value="TYR_RECOMBINASE"/>
    <property type="match status" value="1"/>
</dbReference>
<proteinExistence type="inferred from homology"/>
<evidence type="ECO:0000313" key="5">
    <source>
        <dbReference type="EMBL" id="QES87377.1"/>
    </source>
</evidence>